<organism evidence="1 2">
    <name type="scientific">Gossypium lobatum</name>
    <dbReference type="NCBI Taxonomy" id="34289"/>
    <lineage>
        <taxon>Eukaryota</taxon>
        <taxon>Viridiplantae</taxon>
        <taxon>Streptophyta</taxon>
        <taxon>Embryophyta</taxon>
        <taxon>Tracheophyta</taxon>
        <taxon>Spermatophyta</taxon>
        <taxon>Magnoliopsida</taxon>
        <taxon>eudicotyledons</taxon>
        <taxon>Gunneridae</taxon>
        <taxon>Pentapetalae</taxon>
        <taxon>rosids</taxon>
        <taxon>malvids</taxon>
        <taxon>Malvales</taxon>
        <taxon>Malvaceae</taxon>
        <taxon>Malvoideae</taxon>
        <taxon>Gossypium</taxon>
    </lineage>
</organism>
<proteinExistence type="predicted"/>
<accession>A0A7J8MAF6</accession>
<sequence length="29" mass="3397">MVRKVPESANHLFFKCKFIQGELLVDMSE</sequence>
<comment type="caution">
    <text evidence="1">The sequence shown here is derived from an EMBL/GenBank/DDBJ whole genome shotgun (WGS) entry which is preliminary data.</text>
</comment>
<dbReference type="Proteomes" id="UP000593572">
    <property type="component" value="Unassembled WGS sequence"/>
</dbReference>
<dbReference type="AlphaFoldDB" id="A0A7J8MAF6"/>
<keyword evidence="2" id="KW-1185">Reference proteome</keyword>
<reference evidence="1 2" key="1">
    <citation type="journal article" date="2019" name="Genome Biol. Evol.">
        <title>Insights into the evolution of the New World diploid cottons (Gossypium, subgenus Houzingenia) based on genome sequencing.</title>
        <authorList>
            <person name="Grover C.E."/>
            <person name="Arick M.A. 2nd"/>
            <person name="Thrash A."/>
            <person name="Conover J.L."/>
            <person name="Sanders W.S."/>
            <person name="Peterson D.G."/>
            <person name="Frelichowski J.E."/>
            <person name="Scheffler J.A."/>
            <person name="Scheffler B.E."/>
            <person name="Wendel J.F."/>
        </authorList>
    </citation>
    <scope>NUCLEOTIDE SEQUENCE [LARGE SCALE GENOMIC DNA]</scope>
    <source>
        <strain evidence="1">157</strain>
        <tissue evidence="1">Leaf</tissue>
    </source>
</reference>
<gene>
    <name evidence="1" type="ORF">Golob_018482</name>
</gene>
<evidence type="ECO:0000313" key="1">
    <source>
        <dbReference type="EMBL" id="MBA0561679.1"/>
    </source>
</evidence>
<dbReference type="EMBL" id="JABEZX010000007">
    <property type="protein sequence ID" value="MBA0561679.1"/>
    <property type="molecule type" value="Genomic_DNA"/>
</dbReference>
<evidence type="ECO:0000313" key="2">
    <source>
        <dbReference type="Proteomes" id="UP000593572"/>
    </source>
</evidence>
<protein>
    <submittedName>
        <fullName evidence="1">Uncharacterized protein</fullName>
    </submittedName>
</protein>
<name>A0A7J8MAF6_9ROSI</name>